<evidence type="ECO:0000256" key="2">
    <source>
        <dbReference type="ARBA" id="ARBA00004613"/>
    </source>
</evidence>
<name>W9SQ02_9ROSA</name>
<keyword evidence="5" id="KW-0278">Fertilization</keyword>
<proteinExistence type="inferred from homology"/>
<accession>W9SQ02</accession>
<reference evidence="11" key="2">
    <citation type="submission" date="2013-06" db="EMBL/GenBank/DDBJ databases">
        <title>Draft Genome Sequence of a Mulberry Tree, Morus notabilis C.K. Schn.</title>
        <authorList>
            <person name="He N."/>
            <person name="Zhao S."/>
        </authorList>
    </citation>
    <scope>NUCLEOTIDE SEQUENCE</scope>
</reference>
<dbReference type="Pfam" id="PF05617">
    <property type="entry name" value="Prolamin_like"/>
    <property type="match status" value="1"/>
</dbReference>
<evidence type="ECO:0000256" key="8">
    <source>
        <dbReference type="ARBA" id="ARBA00034484"/>
    </source>
</evidence>
<evidence type="ECO:0000259" key="9">
    <source>
        <dbReference type="Pfam" id="PF05617"/>
    </source>
</evidence>
<dbReference type="GO" id="GO:0031410">
    <property type="term" value="C:cytoplasmic vesicle"/>
    <property type="evidence" value="ECO:0007669"/>
    <property type="project" value="UniProtKB-SubCell"/>
</dbReference>
<keyword evidence="3" id="KW-0964">Secreted</keyword>
<keyword evidence="4" id="KW-0732">Signal</keyword>
<dbReference type="InterPro" id="IPR044711">
    <property type="entry name" value="EC11-15"/>
</dbReference>
<dbReference type="GO" id="GO:0080155">
    <property type="term" value="P:regulation of double fertilization forming a zygote and endosperm"/>
    <property type="evidence" value="ECO:0007669"/>
    <property type="project" value="UniProtKB-ARBA"/>
</dbReference>
<evidence type="ECO:0000256" key="7">
    <source>
        <dbReference type="ARBA" id="ARBA00034457"/>
    </source>
</evidence>
<protein>
    <recommendedName>
        <fullName evidence="9">Prolamin-like domain-containing protein</fullName>
    </recommendedName>
</protein>
<evidence type="ECO:0000256" key="1">
    <source>
        <dbReference type="ARBA" id="ARBA00004541"/>
    </source>
</evidence>
<dbReference type="InterPro" id="IPR008502">
    <property type="entry name" value="Prolamin-like"/>
</dbReference>
<keyword evidence="12" id="KW-1185">Reference proteome</keyword>
<keyword evidence="6" id="KW-0968">Cytoplasmic vesicle</keyword>
<evidence type="ECO:0000313" key="10">
    <source>
        <dbReference type="EMBL" id="EXB36916.1"/>
    </source>
</evidence>
<comment type="similarity">
    <text evidence="8">Belongs to the plant egg cell-secreted peptide family.</text>
</comment>
<sequence>MVLKKEGLGPDCWATVVDLKMACIYDVVLFFLNGHIGSKCCQSIATIGHKCFPSMVASLDGLHGCCGVQQVTGPLQDAITPATSDGATAGCNVRRVSGFPLVASWHL</sequence>
<dbReference type="AlphaFoldDB" id="W9SQ02"/>
<comment type="subcellular location">
    <subcellularLocation>
        <location evidence="1">Cytoplasmic vesicle</location>
    </subcellularLocation>
    <subcellularLocation>
        <location evidence="2">Secreted</location>
    </subcellularLocation>
</comment>
<reference evidence="12" key="1">
    <citation type="submission" date="2013-01" db="EMBL/GenBank/DDBJ databases">
        <title>Draft Genome Sequence of a Mulberry Tree, Morus notabilis C.K. Schneid.</title>
        <authorList>
            <person name="He N."/>
            <person name="Zhao S."/>
        </authorList>
    </citation>
    <scope>NUCLEOTIDE SEQUENCE</scope>
</reference>
<comment type="function">
    <text evidence="7">Involved in the regulation of gamete interactions during the double fertilization and to prevent multiple-pollen tube attraction; mediates the redistribution of the gamete fusogen HAP2/GCS1 to the cell surface after secretion upon sperm arrival.</text>
</comment>
<evidence type="ECO:0000256" key="5">
    <source>
        <dbReference type="ARBA" id="ARBA00023279"/>
    </source>
</evidence>
<gene>
    <name evidence="11" type="ORF">L484_000049</name>
    <name evidence="10" type="ORF">L484_016521</name>
</gene>
<dbReference type="EMBL" id="KE343600">
    <property type="protein sequence ID" value="EXB36916.1"/>
    <property type="molecule type" value="Genomic_DNA"/>
</dbReference>
<dbReference type="GO" id="GO:0009567">
    <property type="term" value="P:double fertilization forming a zygote and endosperm"/>
    <property type="evidence" value="ECO:0007669"/>
    <property type="project" value="InterPro"/>
</dbReference>
<dbReference type="GO" id="GO:0005576">
    <property type="term" value="C:extracellular region"/>
    <property type="evidence" value="ECO:0007669"/>
    <property type="project" value="UniProtKB-SubCell"/>
</dbReference>
<organism evidence="11 12">
    <name type="scientific">Morus notabilis</name>
    <dbReference type="NCBI Taxonomy" id="981085"/>
    <lineage>
        <taxon>Eukaryota</taxon>
        <taxon>Viridiplantae</taxon>
        <taxon>Streptophyta</taxon>
        <taxon>Embryophyta</taxon>
        <taxon>Tracheophyta</taxon>
        <taxon>Spermatophyta</taxon>
        <taxon>Magnoliopsida</taxon>
        <taxon>eudicotyledons</taxon>
        <taxon>Gunneridae</taxon>
        <taxon>Pentapetalae</taxon>
        <taxon>rosids</taxon>
        <taxon>fabids</taxon>
        <taxon>Rosales</taxon>
        <taxon>Moraceae</taxon>
        <taxon>Moreae</taxon>
        <taxon>Morus</taxon>
    </lineage>
</organism>
<evidence type="ECO:0000256" key="3">
    <source>
        <dbReference type="ARBA" id="ARBA00022525"/>
    </source>
</evidence>
<evidence type="ECO:0000313" key="11">
    <source>
        <dbReference type="EMBL" id="EXC54845.1"/>
    </source>
</evidence>
<evidence type="ECO:0000256" key="6">
    <source>
        <dbReference type="ARBA" id="ARBA00023329"/>
    </source>
</evidence>
<dbReference type="Proteomes" id="UP000030645">
    <property type="component" value="Unassembled WGS sequence"/>
</dbReference>
<dbReference type="PANTHER" id="PTHR35293:SF1">
    <property type="entry name" value="EGG CELL-SECRETED PROTEIN 1.5"/>
    <property type="match status" value="1"/>
</dbReference>
<dbReference type="EMBL" id="KE625968">
    <property type="protein sequence ID" value="EXC54845.1"/>
    <property type="molecule type" value="Genomic_DNA"/>
</dbReference>
<dbReference type="PANTHER" id="PTHR35293">
    <property type="entry name" value="EGG CELL-SECRETED PROTEIN 1.5"/>
    <property type="match status" value="1"/>
</dbReference>
<evidence type="ECO:0000313" key="12">
    <source>
        <dbReference type="Proteomes" id="UP000030645"/>
    </source>
</evidence>
<evidence type="ECO:0000256" key="4">
    <source>
        <dbReference type="ARBA" id="ARBA00022729"/>
    </source>
</evidence>
<dbReference type="GO" id="GO:2000008">
    <property type="term" value="P:regulation of protein localization to cell surface"/>
    <property type="evidence" value="ECO:0007669"/>
    <property type="project" value="UniProtKB-ARBA"/>
</dbReference>
<feature type="domain" description="Prolamin-like" evidence="9">
    <location>
        <begin position="11"/>
        <end position="58"/>
    </location>
</feature>